<reference evidence="5" key="1">
    <citation type="submission" date="2023-07" db="EMBL/GenBank/DDBJ databases">
        <title>Bifidobacterium aquikefiriaerophilum sp. nov. and Bifidobacterium eccum sp. nov., isolated from water kefir.</title>
        <authorList>
            <person name="Breselge S."/>
            <person name="Bellassi P."/>
            <person name="Barcenilla C."/>
            <person name="Alvarez-Ordonez A."/>
            <person name="Morelli L."/>
            <person name="Cotter P.D."/>
        </authorList>
    </citation>
    <scope>NUCLEOTIDE SEQUENCE</scope>
    <source>
        <strain evidence="5">WK012_4_13</strain>
        <strain evidence="4">WK013_4_14</strain>
        <strain evidence="3">WK048_4_13</strain>
    </source>
</reference>
<dbReference type="EMBL" id="CP129675">
    <property type="protein sequence ID" value="XDS46615.1"/>
    <property type="molecule type" value="Genomic_DNA"/>
</dbReference>
<dbReference type="EMBL" id="CP129682">
    <property type="protein sequence ID" value="XDS48681.1"/>
    <property type="molecule type" value="Genomic_DNA"/>
</dbReference>
<sequence>MASDKNIDTTTEHNDEDDFKESEQNADTYGWGDEEEQGHGHLKMFCIIAVLAGIALFFYFKYCRDAKVEIPDNWQKTIDRGNRQVRKAVNQTLSNAGTAVDQTVRSAGSAVDGATSKIRDSVQQILD</sequence>
<evidence type="ECO:0000256" key="1">
    <source>
        <dbReference type="SAM" id="MobiDB-lite"/>
    </source>
</evidence>
<keyword evidence="2" id="KW-0472">Membrane</keyword>
<evidence type="ECO:0000256" key="2">
    <source>
        <dbReference type="SAM" id="Phobius"/>
    </source>
</evidence>
<feature type="region of interest" description="Disordered" evidence="1">
    <location>
        <begin position="1"/>
        <end position="34"/>
    </location>
</feature>
<feature type="transmembrane region" description="Helical" evidence="2">
    <location>
        <begin position="41"/>
        <end position="60"/>
    </location>
</feature>
<evidence type="ECO:0000313" key="3">
    <source>
        <dbReference type="EMBL" id="XDS46615.1"/>
    </source>
</evidence>
<gene>
    <name evidence="5" type="ORF">QN062_05685</name>
    <name evidence="4" type="ORF">QN216_10295</name>
    <name evidence="3" type="ORF">QN217_00170</name>
</gene>
<feature type="compositionally biased region" description="Basic and acidic residues" evidence="1">
    <location>
        <begin position="1"/>
        <end position="13"/>
    </location>
</feature>
<proteinExistence type="predicted"/>
<dbReference type="EMBL" id="CP129683">
    <property type="protein sequence ID" value="XDS49910.1"/>
    <property type="molecule type" value="Genomic_DNA"/>
</dbReference>
<keyword evidence="2" id="KW-0812">Transmembrane</keyword>
<name>A0AB39UM76_9BIFI</name>
<keyword evidence="2" id="KW-1133">Transmembrane helix</keyword>
<protein>
    <submittedName>
        <fullName evidence="5">Uncharacterized protein</fullName>
    </submittedName>
</protein>
<dbReference type="AlphaFoldDB" id="A0AB39UM76"/>
<evidence type="ECO:0000313" key="5">
    <source>
        <dbReference type="EMBL" id="XDS49910.1"/>
    </source>
</evidence>
<evidence type="ECO:0000313" key="4">
    <source>
        <dbReference type="EMBL" id="XDS48681.1"/>
    </source>
</evidence>
<accession>A0AB39UM76</accession>
<dbReference type="RefSeq" id="WP_369340881.1">
    <property type="nucleotide sequence ID" value="NZ_CP129675.1"/>
</dbReference>
<organism evidence="5">
    <name type="scientific">Bifidobacterium fermentum</name>
    <dbReference type="NCBI Taxonomy" id="3059035"/>
    <lineage>
        <taxon>Bacteria</taxon>
        <taxon>Bacillati</taxon>
        <taxon>Actinomycetota</taxon>
        <taxon>Actinomycetes</taxon>
        <taxon>Bifidobacteriales</taxon>
        <taxon>Bifidobacteriaceae</taxon>
        <taxon>Bifidobacterium</taxon>
    </lineage>
</organism>
<dbReference type="KEGG" id="bfk:QN062_05685"/>